<gene>
    <name evidence="1" type="ORF">V1264_024383</name>
</gene>
<name>A0AAN9ALB6_9CAEN</name>
<dbReference type="Proteomes" id="UP001374579">
    <property type="component" value="Unassembled WGS sequence"/>
</dbReference>
<dbReference type="AlphaFoldDB" id="A0AAN9ALB6"/>
<dbReference type="InterPro" id="IPR036770">
    <property type="entry name" value="Ankyrin_rpt-contain_sf"/>
</dbReference>
<proteinExistence type="predicted"/>
<dbReference type="SMART" id="SM00248">
    <property type="entry name" value="ANK"/>
    <property type="match status" value="3"/>
</dbReference>
<protein>
    <recommendedName>
        <fullName evidence="3">Ankyrin repeat protein</fullName>
    </recommendedName>
</protein>
<evidence type="ECO:0000313" key="2">
    <source>
        <dbReference type="Proteomes" id="UP001374579"/>
    </source>
</evidence>
<dbReference type="Gene3D" id="1.25.40.20">
    <property type="entry name" value="Ankyrin repeat-containing domain"/>
    <property type="match status" value="1"/>
</dbReference>
<dbReference type="SUPFAM" id="SSF48403">
    <property type="entry name" value="Ankyrin repeat"/>
    <property type="match status" value="1"/>
</dbReference>
<accession>A0AAN9ALB6</accession>
<keyword evidence="2" id="KW-1185">Reference proteome</keyword>
<comment type="caution">
    <text evidence="1">The sequence shown here is derived from an EMBL/GenBank/DDBJ whole genome shotgun (WGS) entry which is preliminary data.</text>
</comment>
<organism evidence="1 2">
    <name type="scientific">Littorina saxatilis</name>
    <dbReference type="NCBI Taxonomy" id="31220"/>
    <lineage>
        <taxon>Eukaryota</taxon>
        <taxon>Metazoa</taxon>
        <taxon>Spiralia</taxon>
        <taxon>Lophotrochozoa</taxon>
        <taxon>Mollusca</taxon>
        <taxon>Gastropoda</taxon>
        <taxon>Caenogastropoda</taxon>
        <taxon>Littorinimorpha</taxon>
        <taxon>Littorinoidea</taxon>
        <taxon>Littorinidae</taxon>
        <taxon>Littorina</taxon>
    </lineage>
</organism>
<reference evidence="1 2" key="1">
    <citation type="submission" date="2024-02" db="EMBL/GenBank/DDBJ databases">
        <title>Chromosome-scale genome assembly of the rough periwinkle Littorina saxatilis.</title>
        <authorList>
            <person name="De Jode A."/>
            <person name="Faria R."/>
            <person name="Formenti G."/>
            <person name="Sims Y."/>
            <person name="Smith T.P."/>
            <person name="Tracey A."/>
            <person name="Wood J.M.D."/>
            <person name="Zagrodzka Z.B."/>
            <person name="Johannesson K."/>
            <person name="Butlin R.K."/>
            <person name="Leder E.H."/>
        </authorList>
    </citation>
    <scope>NUCLEOTIDE SEQUENCE [LARGE SCALE GENOMIC DNA]</scope>
    <source>
        <strain evidence="1">Snail1</strain>
        <tissue evidence="1">Muscle</tissue>
    </source>
</reference>
<sequence>MKMVDTLLGCHHINVDARRTSDRCTPLMTAMMKHVPSHPKDDCLDIIRLMVERDEKPDFTVTDTRSGKTLMMFAVGTKDVRVLDLILQAVEKDEARRLINMTSRVGNSAVHMAAGFRADGHEKDSRVKEQMLRKLIMAGGETNRKNNEGFTPNDWARNMIEKVAKLK</sequence>
<dbReference type="EMBL" id="JBAMIC010003030">
    <property type="protein sequence ID" value="KAK7089081.1"/>
    <property type="molecule type" value="Genomic_DNA"/>
</dbReference>
<evidence type="ECO:0000313" key="1">
    <source>
        <dbReference type="EMBL" id="KAK7089081.1"/>
    </source>
</evidence>
<evidence type="ECO:0008006" key="3">
    <source>
        <dbReference type="Google" id="ProtNLM"/>
    </source>
</evidence>
<dbReference type="InterPro" id="IPR002110">
    <property type="entry name" value="Ankyrin_rpt"/>
</dbReference>